<protein>
    <recommendedName>
        <fullName evidence="5">Mid2 domain-containing protein</fullName>
    </recommendedName>
</protein>
<evidence type="ECO:0000313" key="3">
    <source>
        <dbReference type="EMBL" id="KAF2705550.1"/>
    </source>
</evidence>
<sequence length="322" mass="35588">MRTPIFNMCQSMMLRMLCIMYTLFHFALFANTVTALLLFPEPTNTDLALHNRDFTIIDTTTTTTTRTWGYYSYAETSGTTIWQPTVYHDFEDDPVNNDELYTTSGSFFKFCYCDYYETLGLYLPPSSTSTSCLYWTSCSMGTLYGDSTSTMRSDSRSVCYTDIYYSSWGASNPLTSFLLFYDTPLKITSYFKEQPPDIVPSSTTISNTAFTTSSNTALSSSSVSTSPAHTPTPTTTTTPTSTPNQSSSSNAKVIAGSVVGGLAGLILAMVAVLLILRHYKHRNASTVPALNQQVQELEGAPISRPDPNLPEWVSHTPTRSVK</sequence>
<keyword evidence="2" id="KW-0472">Membrane</keyword>
<dbReference type="AlphaFoldDB" id="A0A6G1JYJ0"/>
<name>A0A6G1JYJ0_9PLEO</name>
<keyword evidence="2" id="KW-1133">Transmembrane helix</keyword>
<feature type="region of interest" description="Disordered" evidence="1">
    <location>
        <begin position="216"/>
        <end position="249"/>
    </location>
</feature>
<accession>A0A6G1JYJ0</accession>
<dbReference type="CDD" id="cd12087">
    <property type="entry name" value="TM_EGFR-like"/>
    <property type="match status" value="1"/>
</dbReference>
<keyword evidence="2" id="KW-0812">Transmembrane</keyword>
<dbReference type="EMBL" id="MU005778">
    <property type="protein sequence ID" value="KAF2705550.1"/>
    <property type="molecule type" value="Genomic_DNA"/>
</dbReference>
<feature type="region of interest" description="Disordered" evidence="1">
    <location>
        <begin position="299"/>
        <end position="322"/>
    </location>
</feature>
<dbReference type="OrthoDB" id="10610786at2759"/>
<evidence type="ECO:0008006" key="5">
    <source>
        <dbReference type="Google" id="ProtNLM"/>
    </source>
</evidence>
<feature type="transmembrane region" description="Helical" evidence="2">
    <location>
        <begin position="253"/>
        <end position="276"/>
    </location>
</feature>
<proteinExistence type="predicted"/>
<evidence type="ECO:0000313" key="4">
    <source>
        <dbReference type="Proteomes" id="UP000799428"/>
    </source>
</evidence>
<reference evidence="3" key="1">
    <citation type="journal article" date="2020" name="Stud. Mycol.">
        <title>101 Dothideomycetes genomes: a test case for predicting lifestyles and emergence of pathogens.</title>
        <authorList>
            <person name="Haridas S."/>
            <person name="Albert R."/>
            <person name="Binder M."/>
            <person name="Bloem J."/>
            <person name="Labutti K."/>
            <person name="Salamov A."/>
            <person name="Andreopoulos B."/>
            <person name="Baker S."/>
            <person name="Barry K."/>
            <person name="Bills G."/>
            <person name="Bluhm B."/>
            <person name="Cannon C."/>
            <person name="Castanera R."/>
            <person name="Culley D."/>
            <person name="Daum C."/>
            <person name="Ezra D."/>
            <person name="Gonzalez J."/>
            <person name="Henrissat B."/>
            <person name="Kuo A."/>
            <person name="Liang C."/>
            <person name="Lipzen A."/>
            <person name="Lutzoni F."/>
            <person name="Magnuson J."/>
            <person name="Mondo S."/>
            <person name="Nolan M."/>
            <person name="Ohm R."/>
            <person name="Pangilinan J."/>
            <person name="Park H.-J."/>
            <person name="Ramirez L."/>
            <person name="Alfaro M."/>
            <person name="Sun H."/>
            <person name="Tritt A."/>
            <person name="Yoshinaga Y."/>
            <person name="Zwiers L.-H."/>
            <person name="Turgeon B."/>
            <person name="Goodwin S."/>
            <person name="Spatafora J."/>
            <person name="Crous P."/>
            <person name="Grigoriev I."/>
        </authorList>
    </citation>
    <scope>NUCLEOTIDE SEQUENCE</scope>
    <source>
        <strain evidence="3">CBS 279.74</strain>
    </source>
</reference>
<organism evidence="3 4">
    <name type="scientific">Pleomassaria siparia CBS 279.74</name>
    <dbReference type="NCBI Taxonomy" id="1314801"/>
    <lineage>
        <taxon>Eukaryota</taxon>
        <taxon>Fungi</taxon>
        <taxon>Dikarya</taxon>
        <taxon>Ascomycota</taxon>
        <taxon>Pezizomycotina</taxon>
        <taxon>Dothideomycetes</taxon>
        <taxon>Pleosporomycetidae</taxon>
        <taxon>Pleosporales</taxon>
        <taxon>Pleomassariaceae</taxon>
        <taxon>Pleomassaria</taxon>
    </lineage>
</organism>
<evidence type="ECO:0000256" key="2">
    <source>
        <dbReference type="SAM" id="Phobius"/>
    </source>
</evidence>
<keyword evidence="4" id="KW-1185">Reference proteome</keyword>
<gene>
    <name evidence="3" type="ORF">K504DRAFT_92493</name>
</gene>
<dbReference type="Proteomes" id="UP000799428">
    <property type="component" value="Unassembled WGS sequence"/>
</dbReference>
<evidence type="ECO:0000256" key="1">
    <source>
        <dbReference type="SAM" id="MobiDB-lite"/>
    </source>
</evidence>